<dbReference type="CDD" id="cd01519">
    <property type="entry name" value="RHOD_HSP67B2"/>
    <property type="match status" value="1"/>
</dbReference>
<dbReference type="Pfam" id="PF00581">
    <property type="entry name" value="Rhodanese"/>
    <property type="match status" value="1"/>
</dbReference>
<dbReference type="Proteomes" id="UP000011086">
    <property type="component" value="Unassembled WGS sequence"/>
</dbReference>
<organism evidence="2">
    <name type="scientific">Pyricularia oryzae (strain Y34)</name>
    <name type="common">Rice blast fungus</name>
    <name type="synonym">Magnaporthe oryzae</name>
    <dbReference type="NCBI Taxonomy" id="1143189"/>
    <lineage>
        <taxon>Eukaryota</taxon>
        <taxon>Fungi</taxon>
        <taxon>Dikarya</taxon>
        <taxon>Ascomycota</taxon>
        <taxon>Pezizomycotina</taxon>
        <taxon>Sordariomycetes</taxon>
        <taxon>Sordariomycetidae</taxon>
        <taxon>Magnaporthales</taxon>
        <taxon>Pyriculariaceae</taxon>
        <taxon>Pyricularia</taxon>
    </lineage>
</organism>
<dbReference type="EMBL" id="JH793434">
    <property type="protein sequence ID" value="ELQ39975.1"/>
    <property type="molecule type" value="Genomic_DNA"/>
</dbReference>
<accession>A0AA97P123</accession>
<feature type="domain" description="Rhodanese" evidence="1">
    <location>
        <begin position="135"/>
        <end position="229"/>
    </location>
</feature>
<dbReference type="PROSITE" id="PS50206">
    <property type="entry name" value="RHODANESE_3"/>
    <property type="match status" value="1"/>
</dbReference>
<evidence type="ECO:0000259" key="1">
    <source>
        <dbReference type="PROSITE" id="PS50206"/>
    </source>
</evidence>
<reference evidence="2" key="1">
    <citation type="journal article" date="2012" name="PLoS Genet.">
        <title>Comparative analysis of the genomes of two field isolates of the rice blast fungus Magnaporthe oryzae.</title>
        <authorList>
            <person name="Xue M."/>
            <person name="Yang J."/>
            <person name="Li Z."/>
            <person name="Hu S."/>
            <person name="Yao N."/>
            <person name="Dean R.A."/>
            <person name="Zhao W."/>
            <person name="Shen M."/>
            <person name="Zhang H."/>
            <person name="Li C."/>
            <person name="Liu L."/>
            <person name="Cao L."/>
            <person name="Xu X."/>
            <person name="Xing Y."/>
            <person name="Hsiang T."/>
            <person name="Zhang Z."/>
            <person name="Xu J.R."/>
            <person name="Peng Y.L."/>
        </authorList>
    </citation>
    <scope>NUCLEOTIDE SEQUENCE</scope>
    <source>
        <strain evidence="2">Y34</strain>
    </source>
</reference>
<gene>
    <name evidence="2" type="ORF">OOU_Y34scaffold00464g57</name>
</gene>
<dbReference type="SMART" id="SM00450">
    <property type="entry name" value="RHOD"/>
    <property type="match status" value="1"/>
</dbReference>
<dbReference type="InterPro" id="IPR001763">
    <property type="entry name" value="Rhodanese-like_dom"/>
</dbReference>
<dbReference type="PANTHER" id="PTHR44086:SF10">
    <property type="entry name" value="THIOSULFATE SULFURTRANSFERASE_RHODANESE-LIKE DOMAIN-CONTAINING PROTEIN 3"/>
    <property type="match status" value="1"/>
</dbReference>
<dbReference type="SUPFAM" id="SSF52821">
    <property type="entry name" value="Rhodanese/Cell cycle control phosphatase"/>
    <property type="match status" value="1"/>
</dbReference>
<dbReference type="PANTHER" id="PTHR44086">
    <property type="entry name" value="THIOSULFATE SULFURTRANSFERASE RDL2, MITOCHONDRIAL-RELATED"/>
    <property type="match status" value="1"/>
</dbReference>
<name>A0AA97P123_PYRO3</name>
<dbReference type="InterPro" id="IPR036873">
    <property type="entry name" value="Rhodanese-like_dom_sf"/>
</dbReference>
<evidence type="ECO:0000313" key="2">
    <source>
        <dbReference type="EMBL" id="ELQ39975.1"/>
    </source>
</evidence>
<dbReference type="Gene3D" id="3.40.250.10">
    <property type="entry name" value="Rhodanese-like domain"/>
    <property type="match status" value="1"/>
</dbReference>
<proteinExistence type="predicted"/>
<protein>
    <recommendedName>
        <fullName evidence="1">Rhodanese domain-containing protein</fullName>
    </recommendedName>
</protein>
<dbReference type="GO" id="GO:0004792">
    <property type="term" value="F:thiosulfate-cyanide sulfurtransferase activity"/>
    <property type="evidence" value="ECO:0007669"/>
    <property type="project" value="TreeGrafter"/>
</dbReference>
<sequence length="229" mass="25478">MTSTRQLVPALLRTSAPAVRGTAARPVCARSVHRSLSASTRPFGRQLQAPRQQKPQCQIFHQCRTYSKQSKPVEPKTSSLTFDQVERHVLDINEGADTNTVIIGEKVLEDVVSQHSGCMEYAVANTEGRATFSSDVREPHELKTTGRIPSAVNIPITSHPDSFHIPADEFRLRFGFDRPALDKKLIVYCKAGVRSRAAKAMALDAGFEHVHDYPGSWLDWAKNTDDIQK</sequence>
<dbReference type="GO" id="GO:0005739">
    <property type="term" value="C:mitochondrion"/>
    <property type="evidence" value="ECO:0007669"/>
    <property type="project" value="TreeGrafter"/>
</dbReference>
<dbReference type="AlphaFoldDB" id="A0AA97P123"/>